<evidence type="ECO:0000256" key="1">
    <source>
        <dbReference type="ARBA" id="ARBA00001917"/>
    </source>
</evidence>
<accession>A0AAW5KKM7</accession>
<dbReference type="SUPFAM" id="SSF50475">
    <property type="entry name" value="FMN-binding split barrel"/>
    <property type="match status" value="1"/>
</dbReference>
<feature type="non-terminal residue" evidence="5">
    <location>
        <position position="95"/>
    </location>
</feature>
<comment type="caution">
    <text evidence="5">The sequence shown here is derived from an EMBL/GenBank/DDBJ whole genome shotgun (WGS) entry which is preliminary data.</text>
</comment>
<feature type="domain" description="Flavin reductase like" evidence="4">
    <location>
        <begin position="1"/>
        <end position="68"/>
    </location>
</feature>
<gene>
    <name evidence="5" type="ORF">NE646_15535</name>
</gene>
<keyword evidence="2" id="KW-0285">Flavoprotein</keyword>
<dbReference type="PANTHER" id="PTHR43567">
    <property type="entry name" value="FLAVOREDOXIN-RELATED-RELATED"/>
    <property type="match status" value="1"/>
</dbReference>
<evidence type="ECO:0000313" key="5">
    <source>
        <dbReference type="EMBL" id="MCQ4951028.1"/>
    </source>
</evidence>
<organism evidence="5 6">
    <name type="scientific">Bittarella massiliensis</name>
    <name type="common">ex Durand et al. 2017</name>
    <dbReference type="NCBI Taxonomy" id="1720313"/>
    <lineage>
        <taxon>Bacteria</taxon>
        <taxon>Bacillati</taxon>
        <taxon>Bacillota</taxon>
        <taxon>Clostridia</taxon>
        <taxon>Eubacteriales</taxon>
        <taxon>Oscillospiraceae</taxon>
        <taxon>Bittarella (ex Durand et al. 2017)</taxon>
    </lineage>
</organism>
<dbReference type="InterPro" id="IPR002563">
    <property type="entry name" value="Flavin_Rdtase-like_dom"/>
</dbReference>
<dbReference type="Pfam" id="PF01613">
    <property type="entry name" value="Flavin_Reduct"/>
    <property type="match status" value="1"/>
</dbReference>
<comment type="cofactor">
    <cofactor evidence="1">
        <name>FMN</name>
        <dbReference type="ChEBI" id="CHEBI:58210"/>
    </cofactor>
</comment>
<dbReference type="PANTHER" id="PTHR43567:SF1">
    <property type="entry name" value="FLAVOREDOXIN"/>
    <property type="match status" value="1"/>
</dbReference>
<protein>
    <submittedName>
        <fullName evidence="5">Flavin reductase family protein</fullName>
    </submittedName>
</protein>
<evidence type="ECO:0000313" key="6">
    <source>
        <dbReference type="Proteomes" id="UP001205063"/>
    </source>
</evidence>
<name>A0AAW5KKM7_9FIRM</name>
<dbReference type="AlphaFoldDB" id="A0AAW5KKM7"/>
<reference evidence="5" key="1">
    <citation type="submission" date="2022-06" db="EMBL/GenBank/DDBJ databases">
        <title>Isolation of gut microbiota from human fecal samples.</title>
        <authorList>
            <person name="Pamer E.G."/>
            <person name="Barat B."/>
            <person name="Waligurski E."/>
            <person name="Medina S."/>
            <person name="Paddock L."/>
            <person name="Mostad J."/>
        </authorList>
    </citation>
    <scope>NUCLEOTIDE SEQUENCE</scope>
    <source>
        <strain evidence="5">DFI.7.96</strain>
    </source>
</reference>
<evidence type="ECO:0000256" key="3">
    <source>
        <dbReference type="ARBA" id="ARBA00038054"/>
    </source>
</evidence>
<dbReference type="GO" id="GO:0010181">
    <property type="term" value="F:FMN binding"/>
    <property type="evidence" value="ECO:0007669"/>
    <property type="project" value="InterPro"/>
</dbReference>
<dbReference type="Gene3D" id="2.30.110.10">
    <property type="entry name" value="Electron Transport, Fmn-binding Protein, Chain A"/>
    <property type="match status" value="1"/>
</dbReference>
<proteinExistence type="inferred from homology"/>
<evidence type="ECO:0000259" key="4">
    <source>
        <dbReference type="Pfam" id="PF01613"/>
    </source>
</evidence>
<dbReference type="RefSeq" id="WP_256137069.1">
    <property type="nucleotide sequence ID" value="NZ_JANGAB010000575.1"/>
</dbReference>
<comment type="similarity">
    <text evidence="3">Belongs to the flavoredoxin family.</text>
</comment>
<dbReference type="InterPro" id="IPR012349">
    <property type="entry name" value="Split_barrel_FMN-bd"/>
</dbReference>
<dbReference type="InterPro" id="IPR052174">
    <property type="entry name" value="Flavoredoxin"/>
</dbReference>
<evidence type="ECO:0000256" key="2">
    <source>
        <dbReference type="ARBA" id="ARBA00022630"/>
    </source>
</evidence>
<sequence length="95" mass="10235">CGVRSGRDGDKFAAAGLTRAPASKIATPLVTESPVNLECRVTQVLELGSHHMFLAEIVAVDVEESLLDGSGKHCLDRAELIHYTHGEYFAQGEKL</sequence>
<dbReference type="EMBL" id="JANGAB010000575">
    <property type="protein sequence ID" value="MCQ4951028.1"/>
    <property type="molecule type" value="Genomic_DNA"/>
</dbReference>
<feature type="non-terminal residue" evidence="5">
    <location>
        <position position="1"/>
    </location>
</feature>
<dbReference type="GO" id="GO:0016646">
    <property type="term" value="F:oxidoreductase activity, acting on the CH-NH group of donors, NAD or NADP as acceptor"/>
    <property type="evidence" value="ECO:0007669"/>
    <property type="project" value="UniProtKB-ARBA"/>
</dbReference>
<dbReference type="Proteomes" id="UP001205063">
    <property type="component" value="Unassembled WGS sequence"/>
</dbReference>